<dbReference type="PIRSF" id="PIRSF006431">
    <property type="entry name" value="Pept_S33"/>
    <property type="match status" value="1"/>
</dbReference>
<evidence type="ECO:0000259" key="11">
    <source>
        <dbReference type="Pfam" id="PF00561"/>
    </source>
</evidence>
<feature type="active site" description="Nucleophile" evidence="9">
    <location>
        <position position="106"/>
    </location>
</feature>
<evidence type="ECO:0000256" key="8">
    <source>
        <dbReference type="PIRNR" id="PIRNR006431"/>
    </source>
</evidence>
<comment type="similarity">
    <text evidence="3 8 10">Belongs to the peptidase S33 family.</text>
</comment>
<feature type="active site" evidence="9">
    <location>
        <position position="261"/>
    </location>
</feature>
<dbReference type="InterPro" id="IPR005944">
    <property type="entry name" value="Pro_iminopeptidase"/>
</dbReference>
<accession>A0A1H9TTM0</accession>
<dbReference type="NCBIfam" id="TIGR01249">
    <property type="entry name" value="pro_imino_pep_1"/>
    <property type="match status" value="1"/>
</dbReference>
<evidence type="ECO:0000256" key="6">
    <source>
        <dbReference type="ARBA" id="ARBA00022670"/>
    </source>
</evidence>
<evidence type="ECO:0000256" key="3">
    <source>
        <dbReference type="ARBA" id="ARBA00010088"/>
    </source>
</evidence>
<keyword evidence="6 8" id="KW-0645">Protease</keyword>
<evidence type="ECO:0000256" key="9">
    <source>
        <dbReference type="PIRSR" id="PIRSR006431-1"/>
    </source>
</evidence>
<reference evidence="13" key="1">
    <citation type="submission" date="2016-10" db="EMBL/GenBank/DDBJ databases">
        <authorList>
            <person name="Varghese N."/>
            <person name="Submissions S."/>
        </authorList>
    </citation>
    <scope>NUCLEOTIDE SEQUENCE [LARGE SCALE GENOMIC DNA]</scope>
    <source>
        <strain evidence="13">DSM 44437</strain>
    </source>
</reference>
<comment type="subcellular location">
    <subcellularLocation>
        <location evidence="2 8">Cytoplasm</location>
    </subcellularLocation>
</comment>
<evidence type="ECO:0000256" key="2">
    <source>
        <dbReference type="ARBA" id="ARBA00004496"/>
    </source>
</evidence>
<comment type="catalytic activity">
    <reaction evidence="1 8 10">
        <text>Release of N-terminal proline from a peptide.</text>
        <dbReference type="EC" id="3.4.11.5"/>
    </reaction>
</comment>
<feature type="active site" description="Proton donor" evidence="9">
    <location>
        <position position="289"/>
    </location>
</feature>
<dbReference type="SUPFAM" id="SSF53474">
    <property type="entry name" value="alpha/beta-Hydrolases"/>
    <property type="match status" value="1"/>
</dbReference>
<dbReference type="EMBL" id="FOFV01000014">
    <property type="protein sequence ID" value="SES00459.1"/>
    <property type="molecule type" value="Genomic_DNA"/>
</dbReference>
<dbReference type="InterPro" id="IPR029058">
    <property type="entry name" value="AB_hydrolase_fold"/>
</dbReference>
<dbReference type="AlphaFoldDB" id="A0A1H9TTM0"/>
<dbReference type="PANTHER" id="PTHR43722:SF1">
    <property type="entry name" value="PROLINE IMINOPEPTIDASE"/>
    <property type="match status" value="1"/>
</dbReference>
<dbReference type="GO" id="GO:0004177">
    <property type="term" value="F:aminopeptidase activity"/>
    <property type="evidence" value="ECO:0007669"/>
    <property type="project" value="UniProtKB-UniRule"/>
</dbReference>
<evidence type="ECO:0000313" key="13">
    <source>
        <dbReference type="Proteomes" id="UP000199503"/>
    </source>
</evidence>
<dbReference type="OrthoDB" id="9796770at2"/>
<dbReference type="GO" id="GO:0006508">
    <property type="term" value="P:proteolysis"/>
    <property type="evidence" value="ECO:0007669"/>
    <property type="project" value="UniProtKB-KW"/>
</dbReference>
<dbReference type="GO" id="GO:0005737">
    <property type="term" value="C:cytoplasm"/>
    <property type="evidence" value="ECO:0007669"/>
    <property type="project" value="UniProtKB-SubCell"/>
</dbReference>
<sequence>MIESGTLEVGDGHSLYWETSGNPDGKPAVVLHGGPGSGSSPRTRNLFDPDRYRVVQFDQRNAGRSTPSAADPVVDLSANTTQHLIADIEALRVHLGIERWLVEGGSWGVTLGLAYAQAHPERVTELVLAAVTAGGRGETDWITRDMGRVFPREWERFRDVVPPAERDGDLAAAYSRLLHDPDAEVRARAAHEWCLWEDTHMSLAPDAEPFLSVADPGFQLAFARLVTHYWSHGCFLEENQLLRNMERLHGIPGVLIHGRFDVSGPLGTAWALHRAWPGSELVVLDDTGHGGGSMFDAIRTATDRFSANS</sequence>
<gene>
    <name evidence="12" type="ORF">SAMN04488000_114181</name>
</gene>
<dbReference type="RefSeq" id="WP_089921924.1">
    <property type="nucleotide sequence ID" value="NZ_FOFV01000014.1"/>
</dbReference>
<keyword evidence="4 8" id="KW-0031">Aminopeptidase</keyword>
<evidence type="ECO:0000256" key="1">
    <source>
        <dbReference type="ARBA" id="ARBA00001585"/>
    </source>
</evidence>
<keyword evidence="13" id="KW-1185">Reference proteome</keyword>
<dbReference type="STRING" id="65499.SAMN04488000_114181"/>
<feature type="domain" description="AB hydrolase-1" evidence="11">
    <location>
        <begin position="29"/>
        <end position="289"/>
    </location>
</feature>
<name>A0A1H9TTM0_9PSEU</name>
<keyword evidence="5 8" id="KW-0963">Cytoplasm</keyword>
<dbReference type="Gene3D" id="3.40.50.1820">
    <property type="entry name" value="alpha/beta hydrolase"/>
    <property type="match status" value="1"/>
</dbReference>
<organism evidence="12 13">
    <name type="scientific">Lentzea albida</name>
    <dbReference type="NCBI Taxonomy" id="65499"/>
    <lineage>
        <taxon>Bacteria</taxon>
        <taxon>Bacillati</taxon>
        <taxon>Actinomycetota</taxon>
        <taxon>Actinomycetes</taxon>
        <taxon>Pseudonocardiales</taxon>
        <taxon>Pseudonocardiaceae</taxon>
        <taxon>Lentzea</taxon>
    </lineage>
</organism>
<dbReference type="Pfam" id="PF00561">
    <property type="entry name" value="Abhydrolase_1"/>
    <property type="match status" value="1"/>
</dbReference>
<proteinExistence type="inferred from homology"/>
<keyword evidence="7 8" id="KW-0378">Hydrolase</keyword>
<evidence type="ECO:0000256" key="7">
    <source>
        <dbReference type="ARBA" id="ARBA00022801"/>
    </source>
</evidence>
<evidence type="ECO:0000313" key="12">
    <source>
        <dbReference type="EMBL" id="SES00459.1"/>
    </source>
</evidence>
<dbReference type="EC" id="3.4.11.5" evidence="8 10"/>
<protein>
    <recommendedName>
        <fullName evidence="8 10">Proline iminopeptidase</fullName>
        <shortName evidence="8">PIP</shortName>
        <ecNumber evidence="8 10">3.4.11.5</ecNumber>
    </recommendedName>
    <alternativeName>
        <fullName evidence="8">Prolyl aminopeptidase</fullName>
    </alternativeName>
</protein>
<evidence type="ECO:0000256" key="10">
    <source>
        <dbReference type="RuleBase" id="RU003421"/>
    </source>
</evidence>
<evidence type="ECO:0000256" key="5">
    <source>
        <dbReference type="ARBA" id="ARBA00022490"/>
    </source>
</evidence>
<evidence type="ECO:0000256" key="4">
    <source>
        <dbReference type="ARBA" id="ARBA00022438"/>
    </source>
</evidence>
<dbReference type="Proteomes" id="UP000199503">
    <property type="component" value="Unassembled WGS sequence"/>
</dbReference>
<dbReference type="InterPro" id="IPR000073">
    <property type="entry name" value="AB_hydrolase_1"/>
</dbReference>
<dbReference type="InterPro" id="IPR002410">
    <property type="entry name" value="Peptidase_S33"/>
</dbReference>
<dbReference type="PRINTS" id="PR00793">
    <property type="entry name" value="PROAMNOPTASE"/>
</dbReference>
<dbReference type="PANTHER" id="PTHR43722">
    <property type="entry name" value="PROLINE IMINOPEPTIDASE"/>
    <property type="match status" value="1"/>
</dbReference>